<dbReference type="GO" id="GO:0005634">
    <property type="term" value="C:nucleus"/>
    <property type="evidence" value="ECO:0007669"/>
    <property type="project" value="UniProtKB-SubCell"/>
</dbReference>
<evidence type="ECO:0000256" key="10">
    <source>
        <dbReference type="PROSITE-ProRule" id="PRU00042"/>
    </source>
</evidence>
<keyword evidence="13" id="KW-1185">Reference proteome</keyword>
<dbReference type="Pfam" id="PF00096">
    <property type="entry name" value="zf-C2H2"/>
    <property type="match status" value="1"/>
</dbReference>
<dbReference type="PROSITE" id="PS00028">
    <property type="entry name" value="ZINC_FINGER_C2H2_1"/>
    <property type="match status" value="1"/>
</dbReference>
<dbReference type="GO" id="GO:0008270">
    <property type="term" value="F:zinc ion binding"/>
    <property type="evidence" value="ECO:0007669"/>
    <property type="project" value="UniProtKB-KW"/>
</dbReference>
<dbReference type="GO" id="GO:0010468">
    <property type="term" value="P:regulation of gene expression"/>
    <property type="evidence" value="ECO:0007669"/>
    <property type="project" value="UniProtKB-ARBA"/>
</dbReference>
<feature type="domain" description="C2H2-type" evidence="11">
    <location>
        <begin position="35"/>
        <end position="62"/>
    </location>
</feature>
<dbReference type="SMART" id="SM00355">
    <property type="entry name" value="ZnF_C2H2"/>
    <property type="match status" value="4"/>
</dbReference>
<comment type="caution">
    <text evidence="12">The sequence shown here is derived from an EMBL/GenBank/DDBJ whole genome shotgun (WGS) entry which is preliminary data.</text>
</comment>
<gene>
    <name evidence="12" type="ORF">AFUS01_LOCUS23217</name>
</gene>
<keyword evidence="3" id="KW-0677">Repeat</keyword>
<accession>A0A8J2P8B2</accession>
<evidence type="ECO:0000256" key="3">
    <source>
        <dbReference type="ARBA" id="ARBA00022737"/>
    </source>
</evidence>
<feature type="domain" description="C2H2-type" evidence="11">
    <location>
        <begin position="63"/>
        <end position="90"/>
    </location>
</feature>
<dbReference type="PROSITE" id="PS50157">
    <property type="entry name" value="ZINC_FINGER_C2H2_2"/>
    <property type="match status" value="2"/>
</dbReference>
<evidence type="ECO:0000313" key="13">
    <source>
        <dbReference type="Proteomes" id="UP000708208"/>
    </source>
</evidence>
<dbReference type="PANTHER" id="PTHR24379:SF121">
    <property type="entry name" value="C2H2-TYPE DOMAIN-CONTAINING PROTEIN"/>
    <property type="match status" value="1"/>
</dbReference>
<keyword evidence="7" id="KW-0238">DNA-binding</keyword>
<evidence type="ECO:0000259" key="11">
    <source>
        <dbReference type="PROSITE" id="PS50157"/>
    </source>
</evidence>
<dbReference type="EMBL" id="CAJVCH010277586">
    <property type="protein sequence ID" value="CAG7734854.1"/>
    <property type="molecule type" value="Genomic_DNA"/>
</dbReference>
<evidence type="ECO:0000256" key="2">
    <source>
        <dbReference type="ARBA" id="ARBA00022723"/>
    </source>
</evidence>
<evidence type="ECO:0000256" key="6">
    <source>
        <dbReference type="ARBA" id="ARBA00023015"/>
    </source>
</evidence>
<keyword evidence="2" id="KW-0479">Metal-binding</keyword>
<dbReference type="Proteomes" id="UP000708208">
    <property type="component" value="Unassembled WGS sequence"/>
</dbReference>
<protein>
    <recommendedName>
        <fullName evidence="11">C2H2-type domain-containing protein</fullName>
    </recommendedName>
</protein>
<evidence type="ECO:0000313" key="12">
    <source>
        <dbReference type="EMBL" id="CAG7734854.1"/>
    </source>
</evidence>
<name>A0A8J2P8B2_9HEXA</name>
<evidence type="ECO:0000256" key="8">
    <source>
        <dbReference type="ARBA" id="ARBA00023163"/>
    </source>
</evidence>
<dbReference type="FunFam" id="3.30.160.60:FF:000176">
    <property type="entry name" value="zinc finger protein 70"/>
    <property type="match status" value="1"/>
</dbReference>
<evidence type="ECO:0000256" key="9">
    <source>
        <dbReference type="ARBA" id="ARBA00023242"/>
    </source>
</evidence>
<keyword evidence="5" id="KW-0862">Zinc</keyword>
<dbReference type="PANTHER" id="PTHR24379">
    <property type="entry name" value="KRAB AND ZINC FINGER DOMAIN-CONTAINING"/>
    <property type="match status" value="1"/>
</dbReference>
<dbReference type="AlphaFoldDB" id="A0A8J2P8B2"/>
<evidence type="ECO:0000256" key="4">
    <source>
        <dbReference type="ARBA" id="ARBA00022771"/>
    </source>
</evidence>
<dbReference type="GO" id="GO:0003677">
    <property type="term" value="F:DNA binding"/>
    <property type="evidence" value="ECO:0007669"/>
    <property type="project" value="UniProtKB-KW"/>
</dbReference>
<keyword evidence="8" id="KW-0804">Transcription</keyword>
<proteinExistence type="predicted"/>
<dbReference type="InterPro" id="IPR056438">
    <property type="entry name" value="Znf-C2H2_CTCF"/>
</dbReference>
<keyword evidence="4 10" id="KW-0863">Zinc-finger</keyword>
<dbReference type="FunFam" id="3.30.160.60:FF:001485">
    <property type="entry name" value="Krueppel-related zinc finger protein"/>
    <property type="match status" value="1"/>
</dbReference>
<organism evidence="12 13">
    <name type="scientific">Allacma fusca</name>
    <dbReference type="NCBI Taxonomy" id="39272"/>
    <lineage>
        <taxon>Eukaryota</taxon>
        <taxon>Metazoa</taxon>
        <taxon>Ecdysozoa</taxon>
        <taxon>Arthropoda</taxon>
        <taxon>Hexapoda</taxon>
        <taxon>Collembola</taxon>
        <taxon>Symphypleona</taxon>
        <taxon>Sminthuridae</taxon>
        <taxon>Allacma</taxon>
    </lineage>
</organism>
<dbReference type="OrthoDB" id="427030at2759"/>
<evidence type="ECO:0000256" key="5">
    <source>
        <dbReference type="ARBA" id="ARBA00022833"/>
    </source>
</evidence>
<keyword evidence="9" id="KW-0539">Nucleus</keyword>
<evidence type="ECO:0000256" key="7">
    <source>
        <dbReference type="ARBA" id="ARBA00023125"/>
    </source>
</evidence>
<dbReference type="Pfam" id="PF23611">
    <property type="entry name" value="zf-C2H2_16"/>
    <property type="match status" value="1"/>
</dbReference>
<keyword evidence="6" id="KW-0805">Transcription regulation</keyword>
<reference evidence="12" key="1">
    <citation type="submission" date="2021-06" db="EMBL/GenBank/DDBJ databases">
        <authorList>
            <person name="Hodson N. C."/>
            <person name="Mongue J. A."/>
            <person name="Jaron S. K."/>
        </authorList>
    </citation>
    <scope>NUCLEOTIDE SEQUENCE</scope>
</reference>
<sequence length="151" mass="17922">MSQVRKEIQTAIRINFIFDRPRMPRESTRSREKHYNCGTCSYTSVWKVNVDRHELVHSTSKPYSCRYCNYACNQKQTLNDHERIHTGEKPYECHGCRGQFRTSKQLRWHQKNQCDKNNSDPVQTFCCVFCEAELITVQELLKHMENHHAVG</sequence>
<evidence type="ECO:0000256" key="1">
    <source>
        <dbReference type="ARBA" id="ARBA00004123"/>
    </source>
</evidence>
<comment type="subcellular location">
    <subcellularLocation>
        <location evidence="1">Nucleus</location>
    </subcellularLocation>
</comment>
<dbReference type="InterPro" id="IPR013087">
    <property type="entry name" value="Znf_C2H2_type"/>
</dbReference>